<organism evidence="1 2">
    <name type="scientific">Aspergillus melleus</name>
    <dbReference type="NCBI Taxonomy" id="138277"/>
    <lineage>
        <taxon>Eukaryota</taxon>
        <taxon>Fungi</taxon>
        <taxon>Dikarya</taxon>
        <taxon>Ascomycota</taxon>
        <taxon>Pezizomycotina</taxon>
        <taxon>Eurotiomycetes</taxon>
        <taxon>Eurotiomycetidae</taxon>
        <taxon>Eurotiales</taxon>
        <taxon>Aspergillaceae</taxon>
        <taxon>Aspergillus</taxon>
        <taxon>Aspergillus subgen. Circumdati</taxon>
    </lineage>
</organism>
<name>A0ACC3AMC5_9EURO</name>
<gene>
    <name evidence="1" type="ORF">N8T08_002371</name>
</gene>
<evidence type="ECO:0000313" key="1">
    <source>
        <dbReference type="EMBL" id="KAK1138577.1"/>
    </source>
</evidence>
<protein>
    <submittedName>
        <fullName evidence="1">Uncharacterized protein</fullName>
    </submittedName>
</protein>
<reference evidence="1 2" key="1">
    <citation type="journal article" date="2023" name="ACS Omega">
        <title>Identification of the Neoaspergillic Acid Biosynthesis Gene Cluster by Establishing an In Vitro CRISPR-Ribonucleoprotein Genetic System in Aspergillus melleus.</title>
        <authorList>
            <person name="Yuan B."/>
            <person name="Grau M.F."/>
            <person name="Murata R.M."/>
            <person name="Torok T."/>
            <person name="Venkateswaran K."/>
            <person name="Stajich J.E."/>
            <person name="Wang C.C.C."/>
        </authorList>
    </citation>
    <scope>NUCLEOTIDE SEQUENCE [LARGE SCALE GENOMIC DNA]</scope>
    <source>
        <strain evidence="1 2">IMV 1140</strain>
    </source>
</reference>
<dbReference type="Proteomes" id="UP001177260">
    <property type="component" value="Unassembled WGS sequence"/>
</dbReference>
<dbReference type="EMBL" id="JAOPJF010000140">
    <property type="protein sequence ID" value="KAK1138577.1"/>
    <property type="molecule type" value="Genomic_DNA"/>
</dbReference>
<comment type="caution">
    <text evidence="1">The sequence shown here is derived from an EMBL/GenBank/DDBJ whole genome shotgun (WGS) entry which is preliminary data.</text>
</comment>
<keyword evidence="2" id="KW-1185">Reference proteome</keyword>
<sequence>MLKPTRAVWSVQQIGLQPSSRGLSLTQPPPLSAYRKREDLPTVPHSKLSPDCSFYLYKSDTETVAAWLAKTAKAYGYQFRPPTANASSTTDNNNNEELSPASGTASPLKHQLALHEFTRLADFIATASDPPVSVPRSFMKALKRAIFIRKNHSWQIIPTIPEGPEKLVTTTQHRHFINVLKHVRKVLRPKVSSRRVRDPLVRSTSAAATPEVHSEAKLRQDLKEAYLGFEHLMKDFRSLRTVIIRSWLGYQHGMFDLIAVSLVTNSAISVARRMQEDVQKLFDKYGGSSQILNAIYVAQCAIDGEDPNFRERPGDDLNFRIYDTAESMMLPTFMLLQSFNVLVESGNILSCKPGYYGTFNPASVRSEKGAREKYQEDKIAILETLSGFLTFHRGVSSQPFEDEFTRGLRLMFKTHDVPIWLVFATQVILDIHHALRGNVKKAFSELKTSARSMEAVNENLELQSSLTIDRWPKKDGRAFHSMLQNIHRWVDSDPVGELKVRPRERIKFMKWNPLFCGMLNYSLQLTFTELFENLRNALPGAMLEFNFDYLTLHRSCWRLLRQVREVCDSRPGGVFGVGYLERETVANTDAVGRSLADKGDVTRSKPLIVDEMTKKGEGTLVLKPIEERGSPVAFEVEK</sequence>
<proteinExistence type="predicted"/>
<evidence type="ECO:0000313" key="2">
    <source>
        <dbReference type="Proteomes" id="UP001177260"/>
    </source>
</evidence>
<accession>A0ACC3AMC5</accession>